<dbReference type="InterPro" id="IPR011010">
    <property type="entry name" value="DNA_brk_join_enz"/>
</dbReference>
<dbReference type="PANTHER" id="PTHR30349:SF64">
    <property type="entry name" value="PROPHAGE INTEGRASE INTD-RELATED"/>
    <property type="match status" value="1"/>
</dbReference>
<dbReference type="SUPFAM" id="SSF56349">
    <property type="entry name" value="DNA breaking-rejoining enzymes"/>
    <property type="match status" value="1"/>
</dbReference>
<sequence>MKPEQTIPHLELRPSGYFWRRRAPRKLGIQTSIFHLSLRTGDPMIAIPLALRLTELSSQLFEAAGSVEMNTSEIHALITETLAREVREADRLRALAPARTRNEALIEQAKLDALVASLKEAILLRDYSLVHDIMRAAARNLGLTPDEDSSEWRSAAHQTVRGLLDATKERIARDGGEFDEPSVFFRSARQQVRSESEVVFLASRPPVAPPVFASQSACFTASGATSNVQSAPVAGCFASAVPVAAAPIVTEIANLSAAPASSPEVADSDHETTSPPMEVQPATTAQSSECEVTQESDEGASQDVGSGTLDPWSYTSAFTNDPTINNRAAAAPTSIARTSETMAFGQSTSVVPANGEAFQAGVARAGHIPYRTRTPLLSEMSERYLAHLKAGYPFNRPAKGQVSTGEKTDKQLENAGATMRIFRAVMEDTEVGKITPDMCASFFEKLCKLPNTFCRSGTKMEELDSGQRSIDDIIAEADTEEAELKSLVEAHWKAEKLSEGNIRDAVFDVSIERLSANTIYRKMQELQRFFTFVYAEDHIAKNPMSNVIWTSAQLETKQKAEGDRSRKVWADDLIKLLRTPLFSSSLDDVGNPMFWSVMIALFTGMRLEETLQLRVGDFKTERGIWLVDVTDDFGRSLKNKAARRRIPLHSSLIELGLLKLVDLRRTQGEVCLFPHLAKGSRDTLGAAISKEFTEYRRKHDVYVKRKDFHSFRKSVNQRLIELNLSREIRYALLGHTNNDVNVKHYSDGFPIEQLKEGIEQIDFDISMVLKPFGTPEAGKVAQLFALTRAM</sequence>
<evidence type="ECO:0000313" key="5">
    <source>
        <dbReference type="EMBL" id="MBC2835162.1"/>
    </source>
</evidence>
<gene>
    <name evidence="5" type="ORF">H7F16_06550</name>
</gene>
<feature type="region of interest" description="Disordered" evidence="3">
    <location>
        <begin position="260"/>
        <end position="325"/>
    </location>
</feature>
<organism evidence="5 6">
    <name type="scientific">Paragemmobacter straminiformis</name>
    <dbReference type="NCBI Taxonomy" id="2045119"/>
    <lineage>
        <taxon>Bacteria</taxon>
        <taxon>Pseudomonadati</taxon>
        <taxon>Pseudomonadota</taxon>
        <taxon>Alphaproteobacteria</taxon>
        <taxon>Rhodobacterales</taxon>
        <taxon>Paracoccaceae</taxon>
        <taxon>Paragemmobacter</taxon>
    </lineage>
</organism>
<proteinExistence type="predicted"/>
<reference evidence="5 6" key="1">
    <citation type="journal article" date="2017" name="Int. J. Syst. Evol. Microbiol.">
        <title>Gemmobacter straminiformis sp. nov., isolated from an artificial fountain.</title>
        <authorList>
            <person name="Kang J.Y."/>
            <person name="Kim M.J."/>
            <person name="Chun J."/>
            <person name="Son K.P."/>
            <person name="Jahng K.Y."/>
        </authorList>
    </citation>
    <scope>NUCLEOTIDE SEQUENCE [LARGE SCALE GENOMIC DNA]</scope>
    <source>
        <strain evidence="5 6">CAM-8</strain>
    </source>
</reference>
<dbReference type="Proteomes" id="UP000555411">
    <property type="component" value="Unassembled WGS sequence"/>
</dbReference>
<dbReference type="Pfam" id="PF00589">
    <property type="entry name" value="Phage_integrase"/>
    <property type="match status" value="1"/>
</dbReference>
<dbReference type="InterPro" id="IPR002104">
    <property type="entry name" value="Integrase_catalytic"/>
</dbReference>
<comment type="caution">
    <text evidence="5">The sequence shown here is derived from an EMBL/GenBank/DDBJ whole genome shotgun (WGS) entry which is preliminary data.</text>
</comment>
<dbReference type="InterPro" id="IPR050090">
    <property type="entry name" value="Tyrosine_recombinase_XerCD"/>
</dbReference>
<feature type="compositionally biased region" description="Polar residues" evidence="3">
    <location>
        <begin position="281"/>
        <end position="291"/>
    </location>
</feature>
<feature type="compositionally biased region" description="Polar residues" evidence="3">
    <location>
        <begin position="313"/>
        <end position="325"/>
    </location>
</feature>
<dbReference type="EMBL" id="JACLQD010000002">
    <property type="protein sequence ID" value="MBC2835162.1"/>
    <property type="molecule type" value="Genomic_DNA"/>
</dbReference>
<feature type="domain" description="Tyr recombinase" evidence="4">
    <location>
        <begin position="563"/>
        <end position="759"/>
    </location>
</feature>
<keyword evidence="2" id="KW-0233">DNA recombination</keyword>
<dbReference type="PROSITE" id="PS51898">
    <property type="entry name" value="TYR_RECOMBINASE"/>
    <property type="match status" value="1"/>
</dbReference>
<dbReference type="InterPro" id="IPR013762">
    <property type="entry name" value="Integrase-like_cat_sf"/>
</dbReference>
<keyword evidence="6" id="KW-1185">Reference proteome</keyword>
<dbReference type="AlphaFoldDB" id="A0A842I4V7"/>
<dbReference type="RefSeq" id="WP_185796788.1">
    <property type="nucleotide sequence ID" value="NZ_JACLQD010000002.1"/>
</dbReference>
<evidence type="ECO:0000256" key="2">
    <source>
        <dbReference type="ARBA" id="ARBA00023172"/>
    </source>
</evidence>
<dbReference type="PANTHER" id="PTHR30349">
    <property type="entry name" value="PHAGE INTEGRASE-RELATED"/>
    <property type="match status" value="1"/>
</dbReference>
<accession>A0A842I4V7</accession>
<dbReference type="GO" id="GO:0015074">
    <property type="term" value="P:DNA integration"/>
    <property type="evidence" value="ECO:0007669"/>
    <property type="project" value="UniProtKB-KW"/>
</dbReference>
<evidence type="ECO:0000313" key="6">
    <source>
        <dbReference type="Proteomes" id="UP000555411"/>
    </source>
</evidence>
<evidence type="ECO:0000259" key="4">
    <source>
        <dbReference type="PROSITE" id="PS51898"/>
    </source>
</evidence>
<evidence type="ECO:0000256" key="3">
    <source>
        <dbReference type="SAM" id="MobiDB-lite"/>
    </source>
</evidence>
<name>A0A842I4V7_9RHOB</name>
<protein>
    <submittedName>
        <fullName evidence="5">Tyrosine-type recombinase/integrase</fullName>
    </submittedName>
</protein>
<evidence type="ECO:0000256" key="1">
    <source>
        <dbReference type="ARBA" id="ARBA00022908"/>
    </source>
</evidence>
<dbReference type="GO" id="GO:0006310">
    <property type="term" value="P:DNA recombination"/>
    <property type="evidence" value="ECO:0007669"/>
    <property type="project" value="UniProtKB-KW"/>
</dbReference>
<dbReference type="CDD" id="cd01184">
    <property type="entry name" value="INT_C_like_1"/>
    <property type="match status" value="1"/>
</dbReference>
<dbReference type="GO" id="GO:0003677">
    <property type="term" value="F:DNA binding"/>
    <property type="evidence" value="ECO:0007669"/>
    <property type="project" value="InterPro"/>
</dbReference>
<keyword evidence="1" id="KW-0229">DNA integration</keyword>
<dbReference type="Gene3D" id="1.10.443.10">
    <property type="entry name" value="Intergrase catalytic core"/>
    <property type="match status" value="1"/>
</dbReference>